<organism evidence="2 3">
    <name type="scientific">Pipistrellus nathusii</name>
    <name type="common">Nathusius' pipistrelle</name>
    <dbReference type="NCBI Taxonomy" id="59473"/>
    <lineage>
        <taxon>Eukaryota</taxon>
        <taxon>Metazoa</taxon>
        <taxon>Chordata</taxon>
        <taxon>Craniata</taxon>
        <taxon>Vertebrata</taxon>
        <taxon>Euteleostomi</taxon>
        <taxon>Mammalia</taxon>
        <taxon>Eutheria</taxon>
        <taxon>Laurasiatheria</taxon>
        <taxon>Chiroptera</taxon>
        <taxon>Yangochiroptera</taxon>
        <taxon>Vespertilionidae</taxon>
        <taxon>Pipistrellus</taxon>
    </lineage>
</organism>
<keyword evidence="1" id="KW-0472">Membrane</keyword>
<dbReference type="Proteomes" id="UP001314169">
    <property type="component" value="Chromosome 2"/>
</dbReference>
<feature type="transmembrane region" description="Helical" evidence="1">
    <location>
        <begin position="115"/>
        <end position="135"/>
    </location>
</feature>
<name>A0ABN9ZTM7_PIPNA</name>
<evidence type="ECO:0000256" key="1">
    <source>
        <dbReference type="SAM" id="Phobius"/>
    </source>
</evidence>
<sequence>MVNYKYKIYHNVKNLTVCYRKINKDNFIFLGGNVFSITNSNVNFIYEFNKEYIKTLHCHIITIYFVLHNKNDVLFERVYIKTRRLLFAFPFTGNFGHIFRFWFPEGIFHAAPLSSLAAFFLSVISLTLFMYILILSNSCFTGCSLGLTP</sequence>
<keyword evidence="3" id="KW-1185">Reference proteome</keyword>
<feature type="transmembrane region" description="Helical" evidence="1">
    <location>
        <begin position="85"/>
        <end position="103"/>
    </location>
</feature>
<reference evidence="2" key="1">
    <citation type="submission" date="2023-12" db="EMBL/GenBank/DDBJ databases">
        <authorList>
            <person name="Brown T."/>
        </authorList>
    </citation>
    <scope>NUCLEOTIDE SEQUENCE</scope>
</reference>
<dbReference type="EMBL" id="OY882859">
    <property type="protein sequence ID" value="CAK6441602.1"/>
    <property type="molecule type" value="Genomic_DNA"/>
</dbReference>
<protein>
    <submittedName>
        <fullName evidence="2">Uncharacterized protein</fullName>
    </submittedName>
</protein>
<gene>
    <name evidence="2" type="ORF">MPIPNATIZW_LOCUS9908</name>
</gene>
<proteinExistence type="predicted"/>
<evidence type="ECO:0000313" key="3">
    <source>
        <dbReference type="Proteomes" id="UP001314169"/>
    </source>
</evidence>
<accession>A0ABN9ZTM7</accession>
<keyword evidence="1" id="KW-1133">Transmembrane helix</keyword>
<evidence type="ECO:0000313" key="2">
    <source>
        <dbReference type="EMBL" id="CAK6441602.1"/>
    </source>
</evidence>
<keyword evidence="1" id="KW-0812">Transmembrane</keyword>